<dbReference type="Gene3D" id="2.40.50.140">
    <property type="entry name" value="Nucleic acid-binding proteins"/>
    <property type="match status" value="1"/>
</dbReference>
<evidence type="ECO:0000259" key="6">
    <source>
        <dbReference type="PROSITE" id="PS50926"/>
    </source>
</evidence>
<evidence type="ECO:0000256" key="4">
    <source>
        <dbReference type="PROSITE-ProRule" id="PRU01024"/>
    </source>
</evidence>
<dbReference type="Pfam" id="PF01938">
    <property type="entry name" value="TRAM"/>
    <property type="match status" value="1"/>
</dbReference>
<dbReference type="RefSeq" id="WP_013685048.1">
    <property type="nucleotide sequence ID" value="NC_015321.1"/>
</dbReference>
<dbReference type="PANTHER" id="PTHR11061:SF30">
    <property type="entry name" value="TRNA (URACIL(54)-C(5))-METHYLTRANSFERASE"/>
    <property type="match status" value="1"/>
</dbReference>
<keyword evidence="2 4" id="KW-0808">Transferase</keyword>
<feature type="binding site" evidence="4">
    <location>
        <position position="405"/>
    </location>
    <ligand>
        <name>S-adenosyl-L-methionine</name>
        <dbReference type="ChEBI" id="CHEBI:59789"/>
    </ligand>
</feature>
<gene>
    <name evidence="7" type="ordered locus">Fluta_0265</name>
</gene>
<evidence type="ECO:0000256" key="3">
    <source>
        <dbReference type="ARBA" id="ARBA00022691"/>
    </source>
</evidence>
<feature type="binding site" evidence="4">
    <location>
        <position position="303"/>
    </location>
    <ligand>
        <name>S-adenosyl-L-methionine</name>
        <dbReference type="ChEBI" id="CHEBI:59789"/>
    </ligand>
</feature>
<dbReference type="Gene3D" id="3.40.50.150">
    <property type="entry name" value="Vaccinia Virus protein VP39"/>
    <property type="match status" value="1"/>
</dbReference>
<dbReference type="PANTHER" id="PTHR11061">
    <property type="entry name" value="RNA M5U METHYLTRANSFERASE"/>
    <property type="match status" value="1"/>
</dbReference>
<dbReference type="InterPro" id="IPR002792">
    <property type="entry name" value="TRAM_dom"/>
</dbReference>
<dbReference type="NCBIfam" id="TIGR00479">
    <property type="entry name" value="rumA"/>
    <property type="match status" value="1"/>
</dbReference>
<evidence type="ECO:0000256" key="5">
    <source>
        <dbReference type="PROSITE-ProRule" id="PRU10015"/>
    </source>
</evidence>
<name>F2ICP7_FLUTR</name>
<dbReference type="FunFam" id="3.40.50.150:FF:000009">
    <property type="entry name" value="23S rRNA (Uracil(1939)-C(5))-methyltransferase RlmD"/>
    <property type="match status" value="1"/>
</dbReference>
<dbReference type="PROSITE" id="PS01230">
    <property type="entry name" value="TRMA_1"/>
    <property type="match status" value="1"/>
</dbReference>
<comment type="similarity">
    <text evidence="4">Belongs to the class I-like SAM-binding methyltransferase superfamily. RNA M5U methyltransferase family.</text>
</comment>
<dbReference type="InterPro" id="IPR030391">
    <property type="entry name" value="MeTrfase_TrmA_CS"/>
</dbReference>
<sequence>MVHRNQIIEIKIDDFAFGGQGIARMKSEEGDFILFVENTFPGQFVRARVDKKRKRHAECKLLDVIERSPLEKELPFQEISGAPYLFVPIELQQEYKKKATLDVYRKIGRIPDPSALFDTFISSPEAFFYRNKMEYSFSCIEHVPETGEELDDAFALGFKRRGTWWKVENLNKPSGLFDEQWETILPQFRDLLKTFGLPAWHPPKKEGFFRHIVVRKSFDQDKILLHIVTSSAGIKKFDKKQVVAFLTEKLGNRLAGVWHTINDNIADRAKIENGTSELLYGDSVVVEKMLGLSFEISMESFFQTNPKSAERLYTKAIDYVCDHAKDGGVIMDLFCGTGTIGQLVAQRVNAGEIIGVDIVEEAIEDAKRNAKRNNLSHLHFFAADVGKFLTLHPEYLNRIDTIVLDPPRAGIAPKTLQKVIALGASHLVYISCNPSTQARDTETLEKGGYKLTKLSLVDQFPHTSHIEAIAVYEKV</sequence>
<feature type="binding site" evidence="4">
    <location>
        <position position="357"/>
    </location>
    <ligand>
        <name>S-adenosyl-L-methionine</name>
        <dbReference type="ChEBI" id="CHEBI:59789"/>
    </ligand>
</feature>
<dbReference type="eggNOG" id="COG2265">
    <property type="taxonomic scope" value="Bacteria"/>
</dbReference>
<dbReference type="Pfam" id="PF05958">
    <property type="entry name" value="tRNA_U5-meth_tr"/>
    <property type="match status" value="1"/>
</dbReference>
<reference evidence="7 8" key="1">
    <citation type="journal article" date="2011" name="Stand. Genomic Sci.">
        <title>Complete genome sequence of the gliding freshwater bacterium Fluviicola taffensis type strain (RW262).</title>
        <authorList>
            <person name="Woyke T."/>
            <person name="Chertkov O."/>
            <person name="Lapidus A."/>
            <person name="Nolan M."/>
            <person name="Lucas S."/>
            <person name="Del Rio T.G."/>
            <person name="Tice H."/>
            <person name="Cheng J.F."/>
            <person name="Tapia R."/>
            <person name="Han C."/>
            <person name="Goodwin L."/>
            <person name="Pitluck S."/>
            <person name="Liolios K."/>
            <person name="Pagani I."/>
            <person name="Ivanova N."/>
            <person name="Huntemann M."/>
            <person name="Mavromatis K."/>
            <person name="Mikhailova N."/>
            <person name="Pati A."/>
            <person name="Chen A."/>
            <person name="Palaniappan K."/>
            <person name="Land M."/>
            <person name="Hauser L."/>
            <person name="Brambilla E.M."/>
            <person name="Rohde M."/>
            <person name="Mwirichia R."/>
            <person name="Sikorski J."/>
            <person name="Tindall B.J."/>
            <person name="Goker M."/>
            <person name="Bristow J."/>
            <person name="Eisen J.A."/>
            <person name="Markowitz V."/>
            <person name="Hugenholtz P."/>
            <person name="Klenk H.P."/>
            <person name="Kyrpides N.C."/>
        </authorList>
    </citation>
    <scope>NUCLEOTIDE SEQUENCE [LARGE SCALE GENOMIC DNA]</scope>
    <source>
        <strain evidence="8">DSM 16823 / RW262 / RW262</strain>
    </source>
</reference>
<dbReference type="InterPro" id="IPR012340">
    <property type="entry name" value="NA-bd_OB-fold"/>
</dbReference>
<protein>
    <submittedName>
        <fullName evidence="7">23S rRNA m(5)U-1939 methyltransferase</fullName>
        <ecNumber evidence="7">2.1.1.-</ecNumber>
    </submittedName>
</protein>
<dbReference type="GO" id="GO:0070041">
    <property type="term" value="F:rRNA (uridine-C5-)-methyltransferase activity"/>
    <property type="evidence" value="ECO:0007669"/>
    <property type="project" value="TreeGrafter"/>
</dbReference>
<keyword evidence="3 4" id="KW-0949">S-adenosyl-L-methionine</keyword>
<dbReference type="SUPFAM" id="SSF50249">
    <property type="entry name" value="Nucleic acid-binding proteins"/>
    <property type="match status" value="1"/>
</dbReference>
<dbReference type="PROSITE" id="PS50926">
    <property type="entry name" value="TRAM"/>
    <property type="match status" value="1"/>
</dbReference>
<dbReference type="AlphaFoldDB" id="F2ICP7"/>
<dbReference type="InterPro" id="IPR010280">
    <property type="entry name" value="U5_MeTrfase_fam"/>
</dbReference>
<dbReference type="EMBL" id="CP002542">
    <property type="protein sequence ID" value="AEA42274.1"/>
    <property type="molecule type" value="Genomic_DNA"/>
</dbReference>
<dbReference type="InterPro" id="IPR030390">
    <property type="entry name" value="MeTrfase_TrmA_AS"/>
</dbReference>
<dbReference type="Gene3D" id="2.40.50.1070">
    <property type="match status" value="1"/>
</dbReference>
<keyword evidence="1 4" id="KW-0489">Methyltransferase</keyword>
<organism evidence="7 8">
    <name type="scientific">Fluviicola taffensis (strain DSM 16823 / NCIMB 13979 / RW262)</name>
    <dbReference type="NCBI Taxonomy" id="755732"/>
    <lineage>
        <taxon>Bacteria</taxon>
        <taxon>Pseudomonadati</taxon>
        <taxon>Bacteroidota</taxon>
        <taxon>Flavobacteriia</taxon>
        <taxon>Flavobacteriales</taxon>
        <taxon>Crocinitomicaceae</taxon>
        <taxon>Fluviicola</taxon>
    </lineage>
</organism>
<feature type="active site" evidence="5">
    <location>
        <position position="432"/>
    </location>
</feature>
<feature type="binding site" evidence="4">
    <location>
        <position position="334"/>
    </location>
    <ligand>
        <name>S-adenosyl-L-methionine</name>
        <dbReference type="ChEBI" id="CHEBI:59789"/>
    </ligand>
</feature>
<keyword evidence="8" id="KW-1185">Reference proteome</keyword>
<dbReference type="PROSITE" id="PS01231">
    <property type="entry name" value="TRMA_2"/>
    <property type="match status" value="1"/>
</dbReference>
<evidence type="ECO:0000256" key="2">
    <source>
        <dbReference type="ARBA" id="ARBA00022679"/>
    </source>
</evidence>
<dbReference type="HOGENOM" id="CLU_014689_7_0_10"/>
<feature type="domain" description="TRAM" evidence="6">
    <location>
        <begin position="1"/>
        <end position="63"/>
    </location>
</feature>
<evidence type="ECO:0000313" key="8">
    <source>
        <dbReference type="Proteomes" id="UP000007463"/>
    </source>
</evidence>
<dbReference type="GO" id="GO:0070475">
    <property type="term" value="P:rRNA base methylation"/>
    <property type="evidence" value="ECO:0007669"/>
    <property type="project" value="TreeGrafter"/>
</dbReference>
<dbReference type="InterPro" id="IPR029063">
    <property type="entry name" value="SAM-dependent_MTases_sf"/>
</dbReference>
<dbReference type="Proteomes" id="UP000007463">
    <property type="component" value="Chromosome"/>
</dbReference>
<dbReference type="STRING" id="755732.Fluta_0265"/>
<evidence type="ECO:0000313" key="7">
    <source>
        <dbReference type="EMBL" id="AEA42274.1"/>
    </source>
</evidence>
<proteinExistence type="inferred from homology"/>
<reference evidence="8" key="2">
    <citation type="submission" date="2011-02" db="EMBL/GenBank/DDBJ databases">
        <title>The complete genome of Fluviicola taffensis DSM 16823.</title>
        <authorList>
            <consortium name="US DOE Joint Genome Institute (JGI-PGF)"/>
            <person name="Lucas S."/>
            <person name="Copeland A."/>
            <person name="Lapidus A."/>
            <person name="Bruce D."/>
            <person name="Goodwin L."/>
            <person name="Pitluck S."/>
            <person name="Kyrpides N."/>
            <person name="Mavromatis K."/>
            <person name="Ivanova N."/>
            <person name="Mikhailova N."/>
            <person name="Pagani I."/>
            <person name="Chertkov O."/>
            <person name="Detter J.C."/>
            <person name="Han C."/>
            <person name="Tapia R."/>
            <person name="Land M."/>
            <person name="Hauser L."/>
            <person name="Markowitz V."/>
            <person name="Cheng J.-F."/>
            <person name="Hugenholtz P."/>
            <person name="Woyke T."/>
            <person name="Wu D."/>
            <person name="Tindall B."/>
            <person name="Pomrenke H.G."/>
            <person name="Brambilla E."/>
            <person name="Klenk H.-P."/>
            <person name="Eisen J.A."/>
        </authorList>
    </citation>
    <scope>NUCLEOTIDE SEQUENCE [LARGE SCALE GENOMIC DNA]</scope>
    <source>
        <strain evidence="8">DSM 16823 / RW262 / RW262</strain>
    </source>
</reference>
<dbReference type="PROSITE" id="PS51687">
    <property type="entry name" value="SAM_MT_RNA_M5U"/>
    <property type="match status" value="1"/>
</dbReference>
<dbReference type="EC" id="2.1.1.-" evidence="7"/>
<evidence type="ECO:0000256" key="1">
    <source>
        <dbReference type="ARBA" id="ARBA00022603"/>
    </source>
</evidence>
<dbReference type="KEGG" id="fte:Fluta_0265"/>
<dbReference type="CDD" id="cd02440">
    <property type="entry name" value="AdoMet_MTases"/>
    <property type="match status" value="1"/>
</dbReference>
<accession>F2ICP7</accession>
<feature type="active site" description="Nucleophile" evidence="4">
    <location>
        <position position="432"/>
    </location>
</feature>
<dbReference type="SUPFAM" id="SSF53335">
    <property type="entry name" value="S-adenosyl-L-methionine-dependent methyltransferases"/>
    <property type="match status" value="1"/>
</dbReference>